<dbReference type="Gene3D" id="2.40.70.10">
    <property type="entry name" value="Acid Proteases"/>
    <property type="match status" value="1"/>
</dbReference>
<dbReference type="GO" id="GO:0006508">
    <property type="term" value="P:proteolysis"/>
    <property type="evidence" value="ECO:0007669"/>
    <property type="project" value="InterPro"/>
</dbReference>
<proteinExistence type="predicted"/>
<feature type="domain" description="Retrotransposon gag" evidence="3">
    <location>
        <begin position="203"/>
        <end position="298"/>
    </location>
</feature>
<sequence>MADIGDQEQAGATSMVDEPTVRGRRKGQAKSREPSRARDEVGDLETRLAKIELHLVNEELRFEEMDNRLLELAEGLDDTRVGMQAALNEALGKLASENEVLKIAHAEEVSTLREENRALKDEVERVNGEVRDVKDELVLLKRLVAQNVGTNHALTIPTARVDVPKPGAYLGARSARDIDNFLWSLEQYFRALGIEDDARKVDHAPLYLAESAMVWWRRRMADVEKGTCSIKTWSEFKMELKKQFYPENAAYEARAKLRRLTQNETIRGYVKEFSELLLEIPEFPDQEALFFFKDGLQPWVKLEIERRGAQDLATAIAIAESLVEFKKADKVKNRDSKGKSGGDRGGDKESNQERLKEGDGKKSWFGKKDSRDGKFKQYGKPYQQTERPPLKCFLCEGPHRMMECPKNAALTALVEDKEDTPRQEESSSMGAMKLAALSKGKQVESKVVNKGKLFAQLRIGQNEVQALVDTGASDNFLKLEEAQKMGIAFSGQGSWLKAVNSKPIPTHGVATNVAVKIGEWAGHVDFCVVSMDDYSCVLGMSFMDRVKAIPMPFANSMCILEDGKACTVPLKRGRAGNGTLSAMHLSKEVKRTEPSLQVALQAEKNAPAVKGLHEVKKGLQQPKKVTPKELWEHLPPKKKVGRATKLLPCAQSPARMPLQMAQFSKNLQGTKATGASPLGAAYRVKFPTQQRVKLWLPRELVKRYQFEATGALPG</sequence>
<dbReference type="PANTHER" id="PTHR15503:SF45">
    <property type="entry name" value="RNA-DIRECTED DNA POLYMERASE HOMOLOG"/>
    <property type="match status" value="1"/>
</dbReference>
<dbReference type="AlphaFoldDB" id="A0A6A6N0C6"/>
<dbReference type="InterPro" id="IPR001969">
    <property type="entry name" value="Aspartic_peptidase_AS"/>
</dbReference>
<organism evidence="4 5">
    <name type="scientific">Hevea brasiliensis</name>
    <name type="common">Para rubber tree</name>
    <name type="synonym">Siphonia brasiliensis</name>
    <dbReference type="NCBI Taxonomy" id="3981"/>
    <lineage>
        <taxon>Eukaryota</taxon>
        <taxon>Viridiplantae</taxon>
        <taxon>Streptophyta</taxon>
        <taxon>Embryophyta</taxon>
        <taxon>Tracheophyta</taxon>
        <taxon>Spermatophyta</taxon>
        <taxon>Magnoliopsida</taxon>
        <taxon>eudicotyledons</taxon>
        <taxon>Gunneridae</taxon>
        <taxon>Pentapetalae</taxon>
        <taxon>rosids</taxon>
        <taxon>fabids</taxon>
        <taxon>Malpighiales</taxon>
        <taxon>Euphorbiaceae</taxon>
        <taxon>Crotonoideae</taxon>
        <taxon>Micrandreae</taxon>
        <taxon>Hevea</taxon>
    </lineage>
</organism>
<name>A0A6A6N0C6_HEVBR</name>
<feature type="compositionally biased region" description="Basic and acidic residues" evidence="2">
    <location>
        <begin position="30"/>
        <end position="42"/>
    </location>
</feature>
<accession>A0A6A6N0C6</accession>
<feature type="region of interest" description="Disordered" evidence="2">
    <location>
        <begin position="1"/>
        <end position="42"/>
    </location>
</feature>
<keyword evidence="5" id="KW-1185">Reference proteome</keyword>
<dbReference type="InterPro" id="IPR005162">
    <property type="entry name" value="Retrotrans_gag_dom"/>
</dbReference>
<keyword evidence="1" id="KW-0175">Coiled coil</keyword>
<evidence type="ECO:0000256" key="1">
    <source>
        <dbReference type="SAM" id="Coils"/>
    </source>
</evidence>
<dbReference type="InterPro" id="IPR021109">
    <property type="entry name" value="Peptidase_aspartic_dom_sf"/>
</dbReference>
<dbReference type="GO" id="GO:0004190">
    <property type="term" value="F:aspartic-type endopeptidase activity"/>
    <property type="evidence" value="ECO:0007669"/>
    <property type="project" value="InterPro"/>
</dbReference>
<protein>
    <recommendedName>
        <fullName evidence="3">Retrotransposon gag domain-containing protein</fullName>
    </recommendedName>
</protein>
<evidence type="ECO:0000313" key="5">
    <source>
        <dbReference type="Proteomes" id="UP000467840"/>
    </source>
</evidence>
<dbReference type="PANTHER" id="PTHR15503">
    <property type="entry name" value="LDOC1 RELATED"/>
    <property type="match status" value="1"/>
</dbReference>
<feature type="compositionally biased region" description="Basic and acidic residues" evidence="2">
    <location>
        <begin position="330"/>
        <end position="375"/>
    </location>
</feature>
<dbReference type="Proteomes" id="UP000467840">
    <property type="component" value="Chromosome 10"/>
</dbReference>
<feature type="region of interest" description="Disordered" evidence="2">
    <location>
        <begin position="330"/>
        <end position="382"/>
    </location>
</feature>
<dbReference type="Pfam" id="PF03732">
    <property type="entry name" value="Retrotrans_gag"/>
    <property type="match status" value="1"/>
</dbReference>
<dbReference type="PROSITE" id="PS00141">
    <property type="entry name" value="ASP_PROTEASE"/>
    <property type="match status" value="1"/>
</dbReference>
<dbReference type="InterPro" id="IPR032567">
    <property type="entry name" value="RTL1-rel"/>
</dbReference>
<dbReference type="Pfam" id="PF13975">
    <property type="entry name" value="gag-asp_proteas"/>
    <property type="match status" value="1"/>
</dbReference>
<evidence type="ECO:0000259" key="3">
    <source>
        <dbReference type="Pfam" id="PF03732"/>
    </source>
</evidence>
<feature type="coiled-coil region" evidence="1">
    <location>
        <begin position="102"/>
        <end position="143"/>
    </location>
</feature>
<dbReference type="EMBL" id="JAAGAX010000003">
    <property type="protein sequence ID" value="KAF2319180.1"/>
    <property type="molecule type" value="Genomic_DNA"/>
</dbReference>
<evidence type="ECO:0000256" key="2">
    <source>
        <dbReference type="SAM" id="MobiDB-lite"/>
    </source>
</evidence>
<comment type="caution">
    <text evidence="4">The sequence shown here is derived from an EMBL/GenBank/DDBJ whole genome shotgun (WGS) entry which is preliminary data.</text>
</comment>
<evidence type="ECO:0000313" key="4">
    <source>
        <dbReference type="EMBL" id="KAF2319180.1"/>
    </source>
</evidence>
<dbReference type="SUPFAM" id="SSF50630">
    <property type="entry name" value="Acid proteases"/>
    <property type="match status" value="1"/>
</dbReference>
<gene>
    <name evidence="4" type="ORF">GH714_013783</name>
</gene>
<reference evidence="4 5" key="1">
    <citation type="journal article" date="2020" name="Mol. Plant">
        <title>The Chromosome-Based Rubber Tree Genome Provides New Insights into Spurge Genome Evolution and Rubber Biosynthesis.</title>
        <authorList>
            <person name="Liu J."/>
            <person name="Shi C."/>
            <person name="Shi C.C."/>
            <person name="Li W."/>
            <person name="Zhang Q.J."/>
            <person name="Zhang Y."/>
            <person name="Li K."/>
            <person name="Lu H.F."/>
            <person name="Shi C."/>
            <person name="Zhu S.T."/>
            <person name="Xiao Z.Y."/>
            <person name="Nan H."/>
            <person name="Yue Y."/>
            <person name="Zhu X.G."/>
            <person name="Wu Y."/>
            <person name="Hong X.N."/>
            <person name="Fan G.Y."/>
            <person name="Tong Y."/>
            <person name="Zhang D."/>
            <person name="Mao C.L."/>
            <person name="Liu Y.L."/>
            <person name="Hao S.J."/>
            <person name="Liu W.Q."/>
            <person name="Lv M.Q."/>
            <person name="Zhang H.B."/>
            <person name="Liu Y."/>
            <person name="Hu-Tang G.R."/>
            <person name="Wang J.P."/>
            <person name="Wang J.H."/>
            <person name="Sun Y.H."/>
            <person name="Ni S.B."/>
            <person name="Chen W.B."/>
            <person name="Zhang X.C."/>
            <person name="Jiao Y.N."/>
            <person name="Eichler E.E."/>
            <person name="Li G.H."/>
            <person name="Liu X."/>
            <person name="Gao L.Z."/>
        </authorList>
    </citation>
    <scope>NUCLEOTIDE SEQUENCE [LARGE SCALE GENOMIC DNA]</scope>
    <source>
        <strain evidence="5">cv. GT1</strain>
        <tissue evidence="4">Leaf</tissue>
    </source>
</reference>
<dbReference type="CDD" id="cd00303">
    <property type="entry name" value="retropepsin_like"/>
    <property type="match status" value="1"/>
</dbReference>